<evidence type="ECO:0000313" key="2">
    <source>
        <dbReference type="EnsemblMetazoa" id="AMEC019261-PA"/>
    </source>
</evidence>
<evidence type="ECO:0000313" key="3">
    <source>
        <dbReference type="Proteomes" id="UP000075902"/>
    </source>
</evidence>
<reference evidence="2" key="2">
    <citation type="submission" date="2020-05" db="UniProtKB">
        <authorList>
            <consortium name="EnsemblMetazoa"/>
        </authorList>
    </citation>
    <scope>IDENTIFICATION</scope>
    <source>
        <strain evidence="2">CM1001059</strain>
    </source>
</reference>
<name>A0A182UF48_9DIPT</name>
<dbReference type="AlphaFoldDB" id="A0A182UF48"/>
<dbReference type="Proteomes" id="UP000075902">
    <property type="component" value="Unassembled WGS sequence"/>
</dbReference>
<reference evidence="3" key="1">
    <citation type="submission" date="2014-01" db="EMBL/GenBank/DDBJ databases">
        <title>The Genome Sequence of Anopheles melas CM1001059_A (V2).</title>
        <authorList>
            <consortium name="The Broad Institute Genomics Platform"/>
            <person name="Neafsey D.E."/>
            <person name="Besansky N."/>
            <person name="Howell P."/>
            <person name="Walton C."/>
            <person name="Young S.K."/>
            <person name="Zeng Q."/>
            <person name="Gargeya S."/>
            <person name="Fitzgerald M."/>
            <person name="Haas B."/>
            <person name="Abouelleil A."/>
            <person name="Allen A.W."/>
            <person name="Alvarado L."/>
            <person name="Arachchi H.M."/>
            <person name="Berlin A.M."/>
            <person name="Chapman S.B."/>
            <person name="Gainer-Dewar J."/>
            <person name="Goldberg J."/>
            <person name="Griggs A."/>
            <person name="Gujja S."/>
            <person name="Hansen M."/>
            <person name="Howarth C."/>
            <person name="Imamovic A."/>
            <person name="Ireland A."/>
            <person name="Larimer J."/>
            <person name="McCowan C."/>
            <person name="Murphy C."/>
            <person name="Pearson M."/>
            <person name="Poon T.W."/>
            <person name="Priest M."/>
            <person name="Roberts A."/>
            <person name="Saif S."/>
            <person name="Shea T."/>
            <person name="Sisk P."/>
            <person name="Sykes S."/>
            <person name="Wortman J."/>
            <person name="Nusbaum C."/>
            <person name="Birren B."/>
        </authorList>
    </citation>
    <scope>NUCLEOTIDE SEQUENCE [LARGE SCALE GENOMIC DNA]</scope>
    <source>
        <strain evidence="3">CM1001059</strain>
    </source>
</reference>
<feature type="compositionally biased region" description="Basic and acidic residues" evidence="1">
    <location>
        <begin position="138"/>
        <end position="147"/>
    </location>
</feature>
<dbReference type="STRING" id="34690.A0A182UF48"/>
<sequence length="331" mass="37585">MGSIKKEAFWTSATDRTGRNTVYEFLTTVFDSFEYDNAVTRALAIPTCRMIPYFRNHVDEIKTLLVTVPQTGEPGLENPVEKYFLGEVKPLPLREDEEFVARLLPLELPLVDCRMRTPVPADPTPSEVGSDESTEQLVRSEPEHDQPDAQPDDGGEEQMLEQILVRAEPAVCRLQASIEHHDQLCRELPHSLLEYLRAAANSPRQTKTPLYIYQPSNLQEQEEDYEVEIGNYNPVQPLFYDHGISIIPLSSKKTNAIDHHILQPHHPLTNYPKYGTLSRWFRLAPSISYLVKWIPQPRGWSQIDVKMVPATIDHSTATDTSDATIAVDDAK</sequence>
<accession>A0A182UF48</accession>
<proteinExistence type="predicted"/>
<keyword evidence="3" id="KW-1185">Reference proteome</keyword>
<organism evidence="2 3">
    <name type="scientific">Anopheles melas</name>
    <dbReference type="NCBI Taxonomy" id="34690"/>
    <lineage>
        <taxon>Eukaryota</taxon>
        <taxon>Metazoa</taxon>
        <taxon>Ecdysozoa</taxon>
        <taxon>Arthropoda</taxon>
        <taxon>Hexapoda</taxon>
        <taxon>Insecta</taxon>
        <taxon>Pterygota</taxon>
        <taxon>Neoptera</taxon>
        <taxon>Endopterygota</taxon>
        <taxon>Diptera</taxon>
        <taxon>Nematocera</taxon>
        <taxon>Culicoidea</taxon>
        <taxon>Culicidae</taxon>
        <taxon>Anophelinae</taxon>
        <taxon>Anopheles</taxon>
    </lineage>
</organism>
<dbReference type="EnsemblMetazoa" id="AMEC019261-RA">
    <property type="protein sequence ID" value="AMEC019261-PA"/>
    <property type="gene ID" value="AMEC019261"/>
</dbReference>
<feature type="region of interest" description="Disordered" evidence="1">
    <location>
        <begin position="115"/>
        <end position="156"/>
    </location>
</feature>
<protein>
    <submittedName>
        <fullName evidence="2">Uncharacterized protein</fullName>
    </submittedName>
</protein>
<evidence type="ECO:0000256" key="1">
    <source>
        <dbReference type="SAM" id="MobiDB-lite"/>
    </source>
</evidence>
<dbReference type="VEuPathDB" id="VectorBase:AMEC019261"/>